<reference evidence="2 3" key="2">
    <citation type="submission" date="2019-02" db="EMBL/GenBank/DDBJ databases">
        <title>Draft Genome Sequences of Six Type Strains of the Genus Massilia.</title>
        <authorList>
            <person name="Miess H."/>
            <person name="Frediansyhah A."/>
            <person name="Gross H."/>
        </authorList>
    </citation>
    <scope>NUCLEOTIDE SEQUENCE [LARGE SCALE GENOMIC DNA]</scope>
    <source>
        <strain evidence="2 3">DSM 17472</strain>
    </source>
</reference>
<dbReference type="SUPFAM" id="SSF53850">
    <property type="entry name" value="Periplasmic binding protein-like II"/>
    <property type="match status" value="1"/>
</dbReference>
<dbReference type="OrthoDB" id="8752341at2"/>
<dbReference type="Proteomes" id="UP000628442">
    <property type="component" value="Unassembled WGS sequence"/>
</dbReference>
<dbReference type="EMBL" id="CP036401">
    <property type="protein sequence ID" value="QBI01259.1"/>
    <property type="molecule type" value="Genomic_DNA"/>
</dbReference>
<dbReference type="RefSeq" id="WP_131145381.1">
    <property type="nucleotide sequence ID" value="NZ_BMWV01000007.1"/>
</dbReference>
<accession>A0A411WX66</accession>
<reference evidence="1" key="1">
    <citation type="journal article" date="2014" name="Int. J. Syst. Evol. Microbiol.">
        <title>Complete genome sequence of Corynebacterium casei LMG S-19264T (=DSM 44701T), isolated from a smear-ripened cheese.</title>
        <authorList>
            <consortium name="US DOE Joint Genome Institute (JGI-PGF)"/>
            <person name="Walter F."/>
            <person name="Albersmeier A."/>
            <person name="Kalinowski J."/>
            <person name="Ruckert C."/>
        </authorList>
    </citation>
    <scope>NUCLEOTIDE SEQUENCE</scope>
    <source>
        <strain evidence="1">KCTC 12343</strain>
    </source>
</reference>
<reference evidence="1" key="3">
    <citation type="submission" date="2022-12" db="EMBL/GenBank/DDBJ databases">
        <authorList>
            <person name="Sun Q."/>
            <person name="Kim S."/>
        </authorList>
    </citation>
    <scope>NUCLEOTIDE SEQUENCE</scope>
    <source>
        <strain evidence="1">KCTC 12343</strain>
    </source>
</reference>
<dbReference type="Proteomes" id="UP000292307">
    <property type="component" value="Chromosome"/>
</dbReference>
<sequence length="281" mass="30394">MTGGQAAQGPAPAASRNVSARRHGPVYNGAMLRSLAALFLAAACTCPAAAPLRVGGFIVAPLVLGEPGKPLRGALRDFMEREVMPGGVALRWMPPSSLAEAYASLRDGSLDVVLVASGEAARQPGAAPFDWNFLLTRPHLAVRDDSPLRAVPSLHRLAGLEIGWVAGPNLSPGLRKSGAKWLRTEGADWQIENLRRLRAGTLDAAYFENEYSPAYLARMAGMPIRLVRLPMPPRPFFMLYSLKAKKADIARFDRVASAAFEGRRFHDFLERYQGTGVPAPR</sequence>
<protein>
    <recommendedName>
        <fullName evidence="5">Transporter substrate-binding domain-containing protein</fullName>
    </recommendedName>
</protein>
<name>A0A411WX66_9BURK</name>
<gene>
    <name evidence="2" type="ORF">EYF70_10715</name>
    <name evidence="1" type="ORF">GCM10007387_34650</name>
</gene>
<evidence type="ECO:0000313" key="1">
    <source>
        <dbReference type="EMBL" id="GGY49416.1"/>
    </source>
</evidence>
<evidence type="ECO:0000313" key="2">
    <source>
        <dbReference type="EMBL" id="QBI01259.1"/>
    </source>
</evidence>
<dbReference type="EMBL" id="BMWV01000007">
    <property type="protein sequence ID" value="GGY49416.1"/>
    <property type="molecule type" value="Genomic_DNA"/>
</dbReference>
<proteinExistence type="predicted"/>
<organism evidence="1 4">
    <name type="scientific">Pseudoduganella albidiflava</name>
    <dbReference type="NCBI Taxonomy" id="321983"/>
    <lineage>
        <taxon>Bacteria</taxon>
        <taxon>Pseudomonadati</taxon>
        <taxon>Pseudomonadota</taxon>
        <taxon>Betaproteobacteria</taxon>
        <taxon>Burkholderiales</taxon>
        <taxon>Oxalobacteraceae</taxon>
        <taxon>Telluria group</taxon>
        <taxon>Pseudoduganella</taxon>
    </lineage>
</organism>
<evidence type="ECO:0000313" key="4">
    <source>
        <dbReference type="Proteomes" id="UP000628442"/>
    </source>
</evidence>
<dbReference type="AlphaFoldDB" id="A0A411WX66"/>
<evidence type="ECO:0000313" key="3">
    <source>
        <dbReference type="Proteomes" id="UP000292307"/>
    </source>
</evidence>
<keyword evidence="3" id="KW-1185">Reference proteome</keyword>
<evidence type="ECO:0008006" key="5">
    <source>
        <dbReference type="Google" id="ProtNLM"/>
    </source>
</evidence>